<name>A0A2L2SXE6_9HYPO</name>
<reference evidence="2" key="1">
    <citation type="submission" date="2014-10" db="EMBL/GenBank/DDBJ databases">
        <authorList>
            <person name="King R."/>
        </authorList>
    </citation>
    <scope>NUCLEOTIDE SEQUENCE [LARGE SCALE GENOMIC DNA]</scope>
    <source>
        <strain evidence="2">A3/5</strain>
    </source>
</reference>
<dbReference type="InterPro" id="IPR036404">
    <property type="entry name" value="Jacalin-like_lectin_dom_sf"/>
</dbReference>
<evidence type="ECO:0000313" key="1">
    <source>
        <dbReference type="EMBL" id="CEI61518.1"/>
    </source>
</evidence>
<dbReference type="Proteomes" id="UP000245910">
    <property type="component" value="Chromosome II"/>
</dbReference>
<dbReference type="EMBL" id="LN649230">
    <property type="protein sequence ID" value="CEI61518.1"/>
    <property type="molecule type" value="Genomic_DNA"/>
</dbReference>
<accession>A0A2L2SXE6</accession>
<organism evidence="1 2">
    <name type="scientific">Fusarium venenatum</name>
    <dbReference type="NCBI Taxonomy" id="56646"/>
    <lineage>
        <taxon>Eukaryota</taxon>
        <taxon>Fungi</taxon>
        <taxon>Dikarya</taxon>
        <taxon>Ascomycota</taxon>
        <taxon>Pezizomycotina</taxon>
        <taxon>Sordariomycetes</taxon>
        <taxon>Hypocreomycetidae</taxon>
        <taxon>Hypocreales</taxon>
        <taxon>Nectriaceae</taxon>
        <taxon>Fusarium</taxon>
    </lineage>
</organism>
<dbReference type="SUPFAM" id="SSF51101">
    <property type="entry name" value="Mannose-binding lectins"/>
    <property type="match status" value="1"/>
</dbReference>
<evidence type="ECO:0000313" key="2">
    <source>
        <dbReference type="Proteomes" id="UP000245910"/>
    </source>
</evidence>
<dbReference type="AlphaFoldDB" id="A0A2L2SXE6"/>
<proteinExistence type="predicted"/>
<protein>
    <submittedName>
        <fullName evidence="1">Uncharacterized protein</fullName>
    </submittedName>
</protein>
<keyword evidence="2" id="KW-1185">Reference proteome</keyword>
<sequence length="207" mass="22842">MQTEACAAITAEEQSLGTNVSDNTVNVILDVYVSCTTVDGVRYGLKLRDILLRDETIPDGANNYVGWSNPAYPRGFFIYMLLDNGEFVTEICRRYTLAAGNRVSACLVFITNKGGSTLFGTSGPPEPCSVLNRILTPAQYGTQIWFNDTKSVHQKSLRYIAMDGLAPPVQRPFLPSLVSNLPYFWTQNTEPWFVSSCNMGGIMGMTI</sequence>